<proteinExistence type="predicted"/>
<gene>
    <name evidence="1" type="ORF">KUTeg_011876</name>
</gene>
<dbReference type="Gene3D" id="3.60.10.10">
    <property type="entry name" value="Endonuclease/exonuclease/phosphatase"/>
    <property type="match status" value="1"/>
</dbReference>
<evidence type="ECO:0000313" key="2">
    <source>
        <dbReference type="Proteomes" id="UP001217089"/>
    </source>
</evidence>
<protein>
    <recommendedName>
        <fullName evidence="3">Endonuclease/exonuclease/phosphatase domain-containing protein</fullName>
    </recommendedName>
</protein>
<comment type="caution">
    <text evidence="1">The sequence shown here is derived from an EMBL/GenBank/DDBJ whole genome shotgun (WGS) entry which is preliminary data.</text>
</comment>
<evidence type="ECO:0008006" key="3">
    <source>
        <dbReference type="Google" id="ProtNLM"/>
    </source>
</evidence>
<dbReference type="Proteomes" id="UP001217089">
    <property type="component" value="Unassembled WGS sequence"/>
</dbReference>
<dbReference type="EMBL" id="JARBDR010000640">
    <property type="protein sequence ID" value="KAJ8310011.1"/>
    <property type="molecule type" value="Genomic_DNA"/>
</dbReference>
<dbReference type="SUPFAM" id="SSF56219">
    <property type="entry name" value="DNase I-like"/>
    <property type="match status" value="1"/>
</dbReference>
<accession>A0ABQ9EXX1</accession>
<organism evidence="1 2">
    <name type="scientific">Tegillarca granosa</name>
    <name type="common">Malaysian cockle</name>
    <name type="synonym">Anadara granosa</name>
    <dbReference type="NCBI Taxonomy" id="220873"/>
    <lineage>
        <taxon>Eukaryota</taxon>
        <taxon>Metazoa</taxon>
        <taxon>Spiralia</taxon>
        <taxon>Lophotrochozoa</taxon>
        <taxon>Mollusca</taxon>
        <taxon>Bivalvia</taxon>
        <taxon>Autobranchia</taxon>
        <taxon>Pteriomorphia</taxon>
        <taxon>Arcoida</taxon>
        <taxon>Arcoidea</taxon>
        <taxon>Arcidae</taxon>
        <taxon>Tegillarca</taxon>
    </lineage>
</organism>
<sequence length="150" mass="17069">MLSRCPTRASLKIIDFCSEKVSVNQAAKLEMVRMERESLPRHYTDLVSHKILQSLTALCLICLKHTQHRLAILTKSCQVVNIPVNNLQQTFVHDVTIHNNTVLIILLYKPPVTPQSTFLLQLKNLLDQLPVFEKKTIVIGDLNIDDSQSQ</sequence>
<name>A0ABQ9EXX1_TEGGR</name>
<dbReference type="InterPro" id="IPR036691">
    <property type="entry name" value="Endo/exonu/phosph_ase_sf"/>
</dbReference>
<evidence type="ECO:0000313" key="1">
    <source>
        <dbReference type="EMBL" id="KAJ8310011.1"/>
    </source>
</evidence>
<keyword evidence="2" id="KW-1185">Reference proteome</keyword>
<feature type="non-terminal residue" evidence="1">
    <location>
        <position position="150"/>
    </location>
</feature>
<reference evidence="1 2" key="1">
    <citation type="submission" date="2022-12" db="EMBL/GenBank/DDBJ databases">
        <title>Chromosome-level genome of Tegillarca granosa.</title>
        <authorList>
            <person name="Kim J."/>
        </authorList>
    </citation>
    <scope>NUCLEOTIDE SEQUENCE [LARGE SCALE GENOMIC DNA]</scope>
    <source>
        <strain evidence="1">Teg-2019</strain>
        <tissue evidence="1">Adductor muscle</tissue>
    </source>
</reference>